<feature type="compositionally biased region" description="Acidic residues" evidence="18">
    <location>
        <begin position="172"/>
        <end position="206"/>
    </location>
</feature>
<feature type="compositionally biased region" description="Acidic residues" evidence="18">
    <location>
        <begin position="140"/>
        <end position="160"/>
    </location>
</feature>
<dbReference type="SUPFAM" id="SSF52540">
    <property type="entry name" value="P-loop containing nucleoside triphosphate hydrolases"/>
    <property type="match status" value="1"/>
</dbReference>
<dbReference type="Pfam" id="PF00270">
    <property type="entry name" value="DEAD"/>
    <property type="match status" value="1"/>
</dbReference>
<evidence type="ECO:0000313" key="23">
    <source>
        <dbReference type="Proteomes" id="UP000094801"/>
    </source>
</evidence>
<dbReference type="FunFam" id="3.40.50.300:FF:000842">
    <property type="entry name" value="ATP-dependent RNA helicase DRS1"/>
    <property type="match status" value="1"/>
</dbReference>
<dbReference type="GO" id="GO:0016787">
    <property type="term" value="F:hydrolase activity"/>
    <property type="evidence" value="ECO:0007669"/>
    <property type="project" value="UniProtKB-KW"/>
</dbReference>
<keyword evidence="9" id="KW-0539">Nucleus</keyword>
<dbReference type="PROSITE" id="PS51194">
    <property type="entry name" value="HELICASE_CTER"/>
    <property type="match status" value="1"/>
</dbReference>
<dbReference type="CDD" id="cd17947">
    <property type="entry name" value="DEADc_DDX27"/>
    <property type="match status" value="1"/>
</dbReference>
<dbReference type="STRING" id="983967.A0A1E4SYH3"/>
<evidence type="ECO:0000259" key="19">
    <source>
        <dbReference type="PROSITE" id="PS51192"/>
    </source>
</evidence>
<feature type="region of interest" description="Disordered" evidence="18">
    <location>
        <begin position="687"/>
        <end position="762"/>
    </location>
</feature>
<dbReference type="Gene3D" id="3.40.50.300">
    <property type="entry name" value="P-loop containing nucleotide triphosphate hydrolases"/>
    <property type="match status" value="2"/>
</dbReference>
<proteinExistence type="inferred from homology"/>
<dbReference type="PANTHER" id="PTHR47959">
    <property type="entry name" value="ATP-DEPENDENT RNA HELICASE RHLE-RELATED"/>
    <property type="match status" value="1"/>
</dbReference>
<dbReference type="OrthoDB" id="10259843at2759"/>
<keyword evidence="7 17" id="KW-0067">ATP-binding</keyword>
<dbReference type="GO" id="GO:0005730">
    <property type="term" value="C:nucleolus"/>
    <property type="evidence" value="ECO:0007669"/>
    <property type="project" value="UniProtKB-SubCell"/>
</dbReference>
<evidence type="ECO:0000256" key="12">
    <source>
        <dbReference type="ARBA" id="ARBA00044029"/>
    </source>
</evidence>
<dbReference type="PROSITE" id="PS51195">
    <property type="entry name" value="Q_MOTIF"/>
    <property type="match status" value="1"/>
</dbReference>
<evidence type="ECO:0000256" key="13">
    <source>
        <dbReference type="ARBA" id="ARBA00044078"/>
    </source>
</evidence>
<dbReference type="InterPro" id="IPR000629">
    <property type="entry name" value="RNA-helicase_DEAD-box_CS"/>
</dbReference>
<evidence type="ECO:0000256" key="9">
    <source>
        <dbReference type="ARBA" id="ARBA00023242"/>
    </source>
</evidence>
<keyword evidence="5 17" id="KW-0378">Hydrolase</keyword>
<dbReference type="AlphaFoldDB" id="A0A1E4SYH3"/>
<feature type="domain" description="Helicase ATP-binding" evidence="19">
    <location>
        <begin position="279"/>
        <end position="454"/>
    </location>
</feature>
<keyword evidence="8" id="KW-0694">RNA-binding</keyword>
<keyword evidence="23" id="KW-1185">Reference proteome</keyword>
<feature type="compositionally biased region" description="Basic and acidic residues" evidence="18">
    <location>
        <begin position="693"/>
        <end position="743"/>
    </location>
</feature>
<accession>A0A1E4SYH3</accession>
<dbReference type="InterPro" id="IPR014014">
    <property type="entry name" value="RNA_helicase_DEAD_Q_motif"/>
</dbReference>
<evidence type="ECO:0000256" key="3">
    <source>
        <dbReference type="ARBA" id="ARBA00022517"/>
    </source>
</evidence>
<dbReference type="SMART" id="SM00487">
    <property type="entry name" value="DEXDc"/>
    <property type="match status" value="1"/>
</dbReference>
<dbReference type="Proteomes" id="UP000094801">
    <property type="component" value="Unassembled WGS sequence"/>
</dbReference>
<dbReference type="GO" id="GO:0003723">
    <property type="term" value="F:RNA binding"/>
    <property type="evidence" value="ECO:0007669"/>
    <property type="project" value="UniProtKB-KW"/>
</dbReference>
<dbReference type="Pfam" id="PF00271">
    <property type="entry name" value="Helicase_C"/>
    <property type="match status" value="1"/>
</dbReference>
<comment type="similarity">
    <text evidence="11">Belongs to the DEAD box helicase family. DDX27/DRS1 subfamily.</text>
</comment>
<feature type="compositionally biased region" description="Acidic residues" evidence="18">
    <location>
        <begin position="23"/>
        <end position="38"/>
    </location>
</feature>
<dbReference type="PANTHER" id="PTHR47959:SF1">
    <property type="entry name" value="ATP-DEPENDENT RNA HELICASE DBPA"/>
    <property type="match status" value="1"/>
</dbReference>
<evidence type="ECO:0000256" key="10">
    <source>
        <dbReference type="ARBA" id="ARBA00043881"/>
    </source>
</evidence>
<evidence type="ECO:0000256" key="15">
    <source>
        <dbReference type="ARBA" id="ARBA00047984"/>
    </source>
</evidence>
<evidence type="ECO:0000256" key="2">
    <source>
        <dbReference type="ARBA" id="ARBA00012552"/>
    </source>
</evidence>
<evidence type="ECO:0000256" key="16">
    <source>
        <dbReference type="PROSITE-ProRule" id="PRU00552"/>
    </source>
</evidence>
<dbReference type="PROSITE" id="PS51192">
    <property type="entry name" value="HELICASE_ATP_BIND_1"/>
    <property type="match status" value="1"/>
</dbReference>
<feature type="domain" description="DEAD-box RNA helicase Q" evidence="21">
    <location>
        <begin position="248"/>
        <end position="276"/>
    </location>
</feature>
<evidence type="ECO:0000256" key="1">
    <source>
        <dbReference type="ARBA" id="ARBA00004604"/>
    </source>
</evidence>
<comment type="subunit">
    <text evidence="12">Associates with pre-ribosomal particles.</text>
</comment>
<feature type="short sequence motif" description="Q motif" evidence="16">
    <location>
        <begin position="248"/>
        <end position="276"/>
    </location>
</feature>
<comment type="subcellular location">
    <subcellularLocation>
        <location evidence="1">Nucleus</location>
        <location evidence="1">Nucleolus</location>
    </subcellularLocation>
</comment>
<dbReference type="InterPro" id="IPR011545">
    <property type="entry name" value="DEAD/DEAH_box_helicase_dom"/>
</dbReference>
<feature type="region of interest" description="Disordered" evidence="18">
    <location>
        <begin position="23"/>
        <end position="225"/>
    </location>
</feature>
<evidence type="ECO:0000256" key="8">
    <source>
        <dbReference type="ARBA" id="ARBA00022884"/>
    </source>
</evidence>
<evidence type="ECO:0000313" key="22">
    <source>
        <dbReference type="EMBL" id="ODV84547.1"/>
    </source>
</evidence>
<name>A0A1E4SYH3_9ASCO</name>
<dbReference type="InterPro" id="IPR027417">
    <property type="entry name" value="P-loop_NTPase"/>
</dbReference>
<organism evidence="22 23">
    <name type="scientific">[Candida] arabinofermentans NRRL YB-2248</name>
    <dbReference type="NCBI Taxonomy" id="983967"/>
    <lineage>
        <taxon>Eukaryota</taxon>
        <taxon>Fungi</taxon>
        <taxon>Dikarya</taxon>
        <taxon>Ascomycota</taxon>
        <taxon>Saccharomycotina</taxon>
        <taxon>Pichiomycetes</taxon>
        <taxon>Pichiales</taxon>
        <taxon>Pichiaceae</taxon>
        <taxon>Ogataea</taxon>
        <taxon>Ogataea/Candida clade</taxon>
    </lineage>
</organism>
<dbReference type="EMBL" id="KV453856">
    <property type="protein sequence ID" value="ODV84547.1"/>
    <property type="molecule type" value="Genomic_DNA"/>
</dbReference>
<dbReference type="CDD" id="cd18787">
    <property type="entry name" value="SF2_C_DEAD"/>
    <property type="match status" value="1"/>
</dbReference>
<feature type="compositionally biased region" description="Basic residues" evidence="18">
    <location>
        <begin position="50"/>
        <end position="62"/>
    </location>
</feature>
<keyword evidence="3" id="KW-0690">Ribosome biogenesis</keyword>
<feature type="compositionally biased region" description="Basic and acidic residues" evidence="18">
    <location>
        <begin position="108"/>
        <end position="126"/>
    </location>
</feature>
<dbReference type="InterPro" id="IPR014001">
    <property type="entry name" value="Helicase_ATP-bd"/>
</dbReference>
<evidence type="ECO:0000256" key="4">
    <source>
        <dbReference type="ARBA" id="ARBA00022741"/>
    </source>
</evidence>
<evidence type="ECO:0000256" key="14">
    <source>
        <dbReference type="ARBA" id="ARBA00044094"/>
    </source>
</evidence>
<sequence>MSKNPQIKNKKKLMSDFVLTISDSEEDVPDFEEESTDDEAVKSQTIKTTKAQKKKNSKKQSKNSKNNESVEDDEQEGSIAKDLNPDFLFNVGDDLTTSSNFEGWDFDLNNKDGSDLKKDVDLDGIIRRRGGLTGKVTNESDAEDDDEEDKVSDQDDDELAMDGFGMGAPQEEANDDEEDVSGEDNDDEDQEEGEEEEEEEEEEEDVKIDLGKGLKDEEDKEEDSAEAIAEFYASQDEEEEETAKTVHKDFQSLQLSRPVLKGLSALGYTKPSPIQGASIPIALLGKDIVAGAVTGSGKTAAYMIPIIERLLYKPSKIASTRVIVLAPTRELAIQVADVGKKIGQYVNGLTFGLAIGGLNLRQQEQELKKRPDIVIATPGRFIDHIRNSPSFNVDSVEVLVFDEADRMLEEGFQKEMTEILSLVPTKRQTMLFSATMNSSIKTLIQLSLRKPVRIMIGAPKAAATGLVQEFVRVRKREASKPALLYNILSKLDSKQEIRIIVFVARKEMAHRLRIILGLLGLKVAELHGSLTQEQRLKSITDFKKLTVPILICTDLAARGLDIPKIEVVVNFDMPKTHEIYLHRVGRTARAGREGISISFVGESTQDRSIVKEAIKQVEAEKSGKAVGKNVDWVEVEKINKVVQEKTEIVTEILDEEQQEKEMIRAEMELKKGENLLNFQDEINSRPKRTWFQSEKEKKDDKLKGIMSKENKPNSKKRKAEEAREEHGRSYKKTKADRTQDKSKQIAKKNAKKANKKKFKSRK</sequence>
<gene>
    <name evidence="22" type="ORF">CANARDRAFT_29082</name>
</gene>
<dbReference type="EC" id="3.6.4.13" evidence="2"/>
<dbReference type="InterPro" id="IPR001650">
    <property type="entry name" value="Helicase_C-like"/>
</dbReference>
<evidence type="ECO:0000256" key="5">
    <source>
        <dbReference type="ARBA" id="ARBA00022801"/>
    </source>
</evidence>
<evidence type="ECO:0000256" key="18">
    <source>
        <dbReference type="SAM" id="MobiDB-lite"/>
    </source>
</evidence>
<feature type="compositionally biased region" description="Basic residues" evidence="18">
    <location>
        <begin position="744"/>
        <end position="762"/>
    </location>
</feature>
<evidence type="ECO:0000259" key="20">
    <source>
        <dbReference type="PROSITE" id="PS51194"/>
    </source>
</evidence>
<evidence type="ECO:0000259" key="21">
    <source>
        <dbReference type="PROSITE" id="PS51195"/>
    </source>
</evidence>
<reference evidence="23" key="1">
    <citation type="submission" date="2016-04" db="EMBL/GenBank/DDBJ databases">
        <title>Comparative genomics of biotechnologically important yeasts.</title>
        <authorList>
            <consortium name="DOE Joint Genome Institute"/>
            <person name="Riley R."/>
            <person name="Haridas S."/>
            <person name="Wolfe K.H."/>
            <person name="Lopes M.R."/>
            <person name="Hittinger C.T."/>
            <person name="Goker M."/>
            <person name="Salamov A."/>
            <person name="Wisecaver J."/>
            <person name="Long T.M."/>
            <person name="Aerts A.L."/>
            <person name="Barry K."/>
            <person name="Choi C."/>
            <person name="Clum A."/>
            <person name="Coughlan A.Y."/>
            <person name="Deshpande S."/>
            <person name="Douglass A.P."/>
            <person name="Hanson S.J."/>
            <person name="Klenk H.-P."/>
            <person name="Labutti K."/>
            <person name="Lapidus A."/>
            <person name="Lindquist E."/>
            <person name="Lipzen A."/>
            <person name="Meier-Kolthoff J.P."/>
            <person name="Ohm R.A."/>
            <person name="Otillar R.P."/>
            <person name="Pangilinan J."/>
            <person name="Peng Y."/>
            <person name="Rokas A."/>
            <person name="Rosa C.A."/>
            <person name="Scheuner C."/>
            <person name="Sibirny A.A."/>
            <person name="Slot J.C."/>
            <person name="Stielow J.B."/>
            <person name="Sun H."/>
            <person name="Kurtzman C.P."/>
            <person name="Blackwell M."/>
            <person name="Grigoriev I.V."/>
            <person name="Jeffries T.W."/>
        </authorList>
    </citation>
    <scope>NUCLEOTIDE SEQUENCE [LARGE SCALE GENOMIC DNA]</scope>
    <source>
        <strain evidence="23">NRRL YB-2248</strain>
    </source>
</reference>
<comment type="function">
    <text evidence="10">ATP-binding RNA helicase involved in ribosome assembly.</text>
</comment>
<dbReference type="InterPro" id="IPR050079">
    <property type="entry name" value="DEAD_box_RNA_helicase"/>
</dbReference>
<feature type="compositionally biased region" description="Basic and acidic residues" evidence="18">
    <location>
        <begin position="207"/>
        <end position="217"/>
    </location>
</feature>
<evidence type="ECO:0000256" key="6">
    <source>
        <dbReference type="ARBA" id="ARBA00022806"/>
    </source>
</evidence>
<dbReference type="SMART" id="SM00490">
    <property type="entry name" value="HELICc"/>
    <property type="match status" value="1"/>
</dbReference>
<dbReference type="GO" id="GO:0003724">
    <property type="term" value="F:RNA helicase activity"/>
    <property type="evidence" value="ECO:0007669"/>
    <property type="project" value="UniProtKB-EC"/>
</dbReference>
<evidence type="ECO:0000256" key="7">
    <source>
        <dbReference type="ARBA" id="ARBA00022840"/>
    </source>
</evidence>
<evidence type="ECO:0000256" key="11">
    <source>
        <dbReference type="ARBA" id="ARBA00043999"/>
    </source>
</evidence>
<dbReference type="GO" id="GO:0005524">
    <property type="term" value="F:ATP binding"/>
    <property type="evidence" value="ECO:0007669"/>
    <property type="project" value="UniProtKB-KW"/>
</dbReference>
<comment type="catalytic activity">
    <reaction evidence="15">
        <text>ATP + H2O = ADP + phosphate + H(+)</text>
        <dbReference type="Rhea" id="RHEA:13065"/>
        <dbReference type="ChEBI" id="CHEBI:15377"/>
        <dbReference type="ChEBI" id="CHEBI:15378"/>
        <dbReference type="ChEBI" id="CHEBI:30616"/>
        <dbReference type="ChEBI" id="CHEBI:43474"/>
        <dbReference type="ChEBI" id="CHEBI:456216"/>
        <dbReference type="EC" id="3.6.4.13"/>
    </reaction>
</comment>
<keyword evidence="4 17" id="KW-0547">Nucleotide-binding</keyword>
<evidence type="ECO:0000256" key="17">
    <source>
        <dbReference type="RuleBase" id="RU000492"/>
    </source>
</evidence>
<keyword evidence="6 17" id="KW-0347">Helicase</keyword>
<protein>
    <recommendedName>
        <fullName evidence="13">ATP-dependent RNA helicase DRS1</fullName>
        <ecNumber evidence="2">3.6.4.13</ecNumber>
    </recommendedName>
    <alternativeName>
        <fullName evidence="14">ATP-dependent RNA helicase drs1</fullName>
    </alternativeName>
</protein>
<dbReference type="PROSITE" id="PS00039">
    <property type="entry name" value="DEAD_ATP_HELICASE"/>
    <property type="match status" value="1"/>
</dbReference>
<dbReference type="GO" id="GO:0006364">
    <property type="term" value="P:rRNA processing"/>
    <property type="evidence" value="ECO:0007669"/>
    <property type="project" value="UniProtKB-ARBA"/>
</dbReference>
<feature type="domain" description="Helicase C-terminal" evidence="20">
    <location>
        <begin position="483"/>
        <end position="634"/>
    </location>
</feature>
<dbReference type="GO" id="GO:0005829">
    <property type="term" value="C:cytosol"/>
    <property type="evidence" value="ECO:0007669"/>
    <property type="project" value="TreeGrafter"/>
</dbReference>